<dbReference type="Pfam" id="PF02368">
    <property type="entry name" value="Big_2"/>
    <property type="match status" value="1"/>
</dbReference>
<dbReference type="PRINTS" id="PR00132">
    <property type="entry name" value="GLHYDRLASE2"/>
</dbReference>
<dbReference type="InterPro" id="IPR023232">
    <property type="entry name" value="Glyco_hydro_2_AS"/>
</dbReference>
<keyword evidence="8 10" id="KW-0326">Glycosidase</keyword>
<evidence type="ECO:0000256" key="7">
    <source>
        <dbReference type="ARBA" id="ARBA00023157"/>
    </source>
</evidence>
<comment type="caution">
    <text evidence="15">The sequence shown here is derived from an EMBL/GenBank/DDBJ whole genome shotgun (WGS) entry which is preliminary data.</text>
</comment>
<dbReference type="InterPro" id="IPR038637">
    <property type="entry name" value="NPCBM_sf"/>
</dbReference>
<dbReference type="InterPro" id="IPR050347">
    <property type="entry name" value="Bact_Beta-galactosidase"/>
</dbReference>
<dbReference type="InterPro" id="IPR023230">
    <property type="entry name" value="Glyco_hydro_2_CS"/>
</dbReference>
<dbReference type="PANTHER" id="PTHR46323:SF2">
    <property type="entry name" value="BETA-GALACTOSIDASE"/>
    <property type="match status" value="1"/>
</dbReference>
<dbReference type="InterPro" id="IPR013783">
    <property type="entry name" value="Ig-like_fold"/>
</dbReference>
<evidence type="ECO:0000313" key="15">
    <source>
        <dbReference type="EMBL" id="TDT51977.1"/>
    </source>
</evidence>
<dbReference type="SUPFAM" id="SSF49373">
    <property type="entry name" value="Invasin/intimin cell-adhesion fragments"/>
    <property type="match status" value="2"/>
</dbReference>
<dbReference type="GO" id="GO:0009341">
    <property type="term" value="C:beta-galactosidase complex"/>
    <property type="evidence" value="ECO:0007669"/>
    <property type="project" value="InterPro"/>
</dbReference>
<dbReference type="InterPro" id="IPR004199">
    <property type="entry name" value="B-gal_small/dom_5"/>
</dbReference>
<dbReference type="InterPro" id="IPR008979">
    <property type="entry name" value="Galactose-bd-like_sf"/>
</dbReference>
<evidence type="ECO:0000256" key="5">
    <source>
        <dbReference type="ARBA" id="ARBA00022729"/>
    </source>
</evidence>
<dbReference type="SUPFAM" id="SSF51445">
    <property type="entry name" value="(Trans)glycosidases"/>
    <property type="match status" value="2"/>
</dbReference>
<dbReference type="Pfam" id="PF16353">
    <property type="entry name" value="LacZ_4"/>
    <property type="match status" value="1"/>
</dbReference>
<feature type="domain" description="Beta galactosidase small chain/" evidence="14">
    <location>
        <begin position="996"/>
        <end position="1267"/>
    </location>
</feature>
<protein>
    <recommendedName>
        <fullName evidence="4 10">Beta-galactosidase</fullName>
        <ecNumber evidence="3 10">3.2.1.23</ecNumber>
    </recommendedName>
    <alternativeName>
        <fullName evidence="9 10">Lactase</fullName>
    </alternativeName>
</protein>
<keyword evidence="6 10" id="KW-0378">Hydrolase</keyword>
<dbReference type="InterPro" id="IPR017853">
    <property type="entry name" value="GH"/>
</dbReference>
<feature type="domain" description="BIG2" evidence="12">
    <location>
        <begin position="1689"/>
        <end position="1769"/>
    </location>
</feature>
<dbReference type="EMBL" id="SOAZ01000015">
    <property type="protein sequence ID" value="TDT51977.1"/>
    <property type="molecule type" value="Genomic_DNA"/>
</dbReference>
<dbReference type="SUPFAM" id="SSF74650">
    <property type="entry name" value="Galactose mutarotase-like"/>
    <property type="match status" value="1"/>
</dbReference>
<dbReference type="Gene3D" id="2.60.40.1080">
    <property type="match status" value="2"/>
</dbReference>
<dbReference type="SUPFAM" id="SSF49785">
    <property type="entry name" value="Galactose-binding domain-like"/>
    <property type="match status" value="2"/>
</dbReference>
<dbReference type="Pfam" id="PF02837">
    <property type="entry name" value="Glyco_hydro_2_N"/>
    <property type="match status" value="1"/>
</dbReference>
<dbReference type="SMART" id="SM01038">
    <property type="entry name" value="Bgal_small_N"/>
    <property type="match status" value="1"/>
</dbReference>
<evidence type="ECO:0000259" key="12">
    <source>
        <dbReference type="SMART" id="SM00635"/>
    </source>
</evidence>
<dbReference type="InterPro" id="IPR006101">
    <property type="entry name" value="Glyco_hydro_2"/>
</dbReference>
<dbReference type="InterPro" id="IPR006104">
    <property type="entry name" value="Glyco_hydro_2_N"/>
</dbReference>
<keyword evidence="7" id="KW-1015">Disulfide bond</keyword>
<dbReference type="PANTHER" id="PTHR46323">
    <property type="entry name" value="BETA-GALACTOSIDASE"/>
    <property type="match status" value="1"/>
</dbReference>
<dbReference type="GO" id="GO:0030246">
    <property type="term" value="F:carbohydrate binding"/>
    <property type="evidence" value="ECO:0007669"/>
    <property type="project" value="InterPro"/>
</dbReference>
<dbReference type="InterPro" id="IPR036156">
    <property type="entry name" value="Beta-gal/glucu_dom_sf"/>
</dbReference>
<evidence type="ECO:0000256" key="1">
    <source>
        <dbReference type="ARBA" id="ARBA00001412"/>
    </source>
</evidence>
<comment type="catalytic activity">
    <reaction evidence="1 10">
        <text>Hydrolysis of terminal non-reducing beta-D-galactose residues in beta-D-galactosides.</text>
        <dbReference type="EC" id="3.2.1.23"/>
    </reaction>
</comment>
<dbReference type="FunFam" id="2.60.40.10:FF:000680">
    <property type="entry name" value="Beta-galactosidase"/>
    <property type="match status" value="1"/>
</dbReference>
<accession>A0A4R7KBF9</accession>
<evidence type="ECO:0000256" key="2">
    <source>
        <dbReference type="ARBA" id="ARBA00007401"/>
    </source>
</evidence>
<reference evidence="15 16" key="1">
    <citation type="submission" date="2019-03" db="EMBL/GenBank/DDBJ databases">
        <title>Genomic Encyclopedia of Type Strains, Phase IV (KMG-IV): sequencing the most valuable type-strain genomes for metagenomic binning, comparative biology and taxonomic classification.</title>
        <authorList>
            <person name="Goeker M."/>
        </authorList>
    </citation>
    <scope>NUCLEOTIDE SEQUENCE [LARGE SCALE GENOMIC DNA]</scope>
    <source>
        <strain evidence="15 16">DSM 24455</strain>
    </source>
</reference>
<dbReference type="Gene3D" id="3.20.20.80">
    <property type="entry name" value="Glycosidases"/>
    <property type="match status" value="1"/>
</dbReference>
<dbReference type="SMART" id="SM00635">
    <property type="entry name" value="BID_2"/>
    <property type="match status" value="2"/>
</dbReference>
<dbReference type="Proteomes" id="UP000295325">
    <property type="component" value="Unassembled WGS sequence"/>
</dbReference>
<comment type="similarity">
    <text evidence="2 10">Belongs to the glycosyl hydrolase 2 family.</text>
</comment>
<keyword evidence="16" id="KW-1185">Reference proteome</keyword>
<dbReference type="InterPro" id="IPR032312">
    <property type="entry name" value="LacZ_4"/>
</dbReference>
<dbReference type="InterPro" id="IPR006103">
    <property type="entry name" value="Glyco_hydro_2_cat"/>
</dbReference>
<dbReference type="SMART" id="SM00776">
    <property type="entry name" value="NPCBM"/>
    <property type="match status" value="1"/>
</dbReference>
<feature type="domain" description="Glycosyl hydrolase family 98 putative carbohydrate-binding module" evidence="13">
    <location>
        <begin position="1367"/>
        <end position="1513"/>
    </location>
</feature>
<feature type="domain" description="LamG-like jellyroll fold" evidence="11">
    <location>
        <begin position="653"/>
        <end position="793"/>
    </location>
</feature>
<evidence type="ECO:0000259" key="14">
    <source>
        <dbReference type="SMART" id="SM01038"/>
    </source>
</evidence>
<dbReference type="InterPro" id="IPR014718">
    <property type="entry name" value="GH-type_carb-bd"/>
</dbReference>
<dbReference type="EC" id="3.2.1.23" evidence="3 10"/>
<dbReference type="Gene3D" id="1.10.1330.10">
    <property type="entry name" value="Dockerin domain"/>
    <property type="match status" value="1"/>
</dbReference>
<dbReference type="Pfam" id="PF08305">
    <property type="entry name" value="NPCBM"/>
    <property type="match status" value="1"/>
</dbReference>
<dbReference type="CDD" id="cd08547">
    <property type="entry name" value="Type_II_cohesin"/>
    <property type="match status" value="1"/>
</dbReference>
<evidence type="ECO:0000256" key="3">
    <source>
        <dbReference type="ARBA" id="ARBA00012756"/>
    </source>
</evidence>
<evidence type="ECO:0000259" key="13">
    <source>
        <dbReference type="SMART" id="SM00776"/>
    </source>
</evidence>
<dbReference type="SUPFAM" id="SSF49303">
    <property type="entry name" value="beta-Galactosidase/glucuronidase domain"/>
    <property type="match status" value="2"/>
</dbReference>
<dbReference type="GO" id="GO:0004565">
    <property type="term" value="F:beta-galactosidase activity"/>
    <property type="evidence" value="ECO:0007669"/>
    <property type="project" value="UniProtKB-EC"/>
</dbReference>
<dbReference type="SUPFAM" id="SSF49899">
    <property type="entry name" value="Concanavalin A-like lectins/glucanases"/>
    <property type="match status" value="1"/>
</dbReference>
<name>A0A4R7KBF9_9CLOT</name>
<organism evidence="15 16">
    <name type="scientific">Fonticella tunisiensis</name>
    <dbReference type="NCBI Taxonomy" id="1096341"/>
    <lineage>
        <taxon>Bacteria</taxon>
        <taxon>Bacillati</taxon>
        <taxon>Bacillota</taxon>
        <taxon>Clostridia</taxon>
        <taxon>Eubacteriales</taxon>
        <taxon>Clostridiaceae</taxon>
        <taxon>Fonticella</taxon>
    </lineage>
</organism>
<dbReference type="Gene3D" id="2.60.40.10">
    <property type="entry name" value="Immunoglobulins"/>
    <property type="match status" value="2"/>
</dbReference>
<dbReference type="InterPro" id="IPR011013">
    <property type="entry name" value="Gal_mutarotase_sf_dom"/>
</dbReference>
<gene>
    <name evidence="15" type="ORF">EDD71_1158</name>
</gene>
<dbReference type="Gene3D" id="2.60.120.1060">
    <property type="entry name" value="NPCBM/NEW2 domain"/>
    <property type="match status" value="1"/>
</dbReference>
<evidence type="ECO:0000256" key="6">
    <source>
        <dbReference type="ARBA" id="ARBA00022801"/>
    </source>
</evidence>
<evidence type="ECO:0000256" key="9">
    <source>
        <dbReference type="ARBA" id="ARBA00032230"/>
    </source>
</evidence>
<dbReference type="Gene3D" id="2.70.98.10">
    <property type="match status" value="1"/>
</dbReference>
<keyword evidence="5" id="KW-0732">Signal</keyword>
<dbReference type="PROSITE" id="PS00608">
    <property type="entry name" value="GLYCOSYL_HYDROL_F2_2"/>
    <property type="match status" value="1"/>
</dbReference>
<dbReference type="SMART" id="SM00560">
    <property type="entry name" value="LamGL"/>
    <property type="match status" value="1"/>
</dbReference>
<feature type="domain" description="BIG2" evidence="12">
    <location>
        <begin position="1515"/>
        <end position="1595"/>
    </location>
</feature>
<dbReference type="RefSeq" id="WP_133628506.1">
    <property type="nucleotide sequence ID" value="NZ_SOAZ01000015.1"/>
</dbReference>
<dbReference type="SUPFAM" id="SSF49384">
    <property type="entry name" value="Carbohydrate-binding domain"/>
    <property type="match status" value="1"/>
</dbReference>
<dbReference type="InterPro" id="IPR013222">
    <property type="entry name" value="Glyco_hyd_98_carb-bd"/>
</dbReference>
<dbReference type="GO" id="GO:0005990">
    <property type="term" value="P:lactose catabolic process"/>
    <property type="evidence" value="ECO:0007669"/>
    <property type="project" value="TreeGrafter"/>
</dbReference>
<dbReference type="Gene3D" id="2.60.120.200">
    <property type="match status" value="1"/>
</dbReference>
<evidence type="ECO:0000256" key="4">
    <source>
        <dbReference type="ARBA" id="ARBA00013303"/>
    </source>
</evidence>
<evidence type="ECO:0000259" key="11">
    <source>
        <dbReference type="SMART" id="SM00560"/>
    </source>
</evidence>
<dbReference type="InterPro" id="IPR013320">
    <property type="entry name" value="ConA-like_dom_sf"/>
</dbReference>
<dbReference type="InterPro" id="IPR006558">
    <property type="entry name" value="LamG-like"/>
</dbReference>
<dbReference type="Pfam" id="PF13385">
    <property type="entry name" value="Laminin_G_3"/>
    <property type="match status" value="1"/>
</dbReference>
<evidence type="ECO:0000313" key="16">
    <source>
        <dbReference type="Proteomes" id="UP000295325"/>
    </source>
</evidence>
<dbReference type="GO" id="GO:0000272">
    <property type="term" value="P:polysaccharide catabolic process"/>
    <property type="evidence" value="ECO:0007669"/>
    <property type="project" value="InterPro"/>
</dbReference>
<dbReference type="Gene3D" id="2.60.40.680">
    <property type="match status" value="1"/>
</dbReference>
<sequence>MGKLGKKILSMLMVFLMVFTAFGVSGLTALADVLPNGYPEWNNNPEIFQVNREKAHATLVPFKDSETALEDINKDIANRGIRVDSEYLKLLNGTWKFNLANNPDSRPVDFYKEDYDVSGWREIKVPSNWQVEGYDHPIYTNITYPWTGVENPNPPYAPTKYNPVGSYRRTFTLPENWDGRQIFISFQGVESAFYVWVNGQKVGYSEDSYTPADFDITKYVRSGENTLAVEVYRWSDGSWLEDQDFIRLSGIFRDVFLYSTPKVHMRDFWYVTDLDNEYKDADLNLTVNLHNYSDVAAATHTVEAMLYEGTAPVFTEPMVLSGEVAANGEVELKGSRRVENPKKWSAEYPNLYNLVLTLKDTEGKVIEAESVKVGFREFELKNGKMLINGKKIMFKGANRHETHPEMGRAVTVESMMEDMRIMKSYNLNAVRTSHYPNNPAWLEITDEYGLYVIDEANIESHGKNSILPKGDPKWTANVLDRLESMVERDKNYPSILIWSLGNEAGSGDNFRIMREWVHQNDPTRLVHYEGDNANADIQSYMYASVETVQNWNNESKPLILCEYAHAMGNSVGNLYQYWEAFESNPNTQGGFIWDWVDQALWAKTPSTTFTPDSSKYAAKGKLYGKIVEQGKTGKAMNGYTVLPDTPELNVSGTGLTLEAWVKPYESNEDNEFITKGDTQFAIKQSANFKGTGRKVIEFFIYDENEPGQWTQWISVNVDVPQNWYGNWHHLAGTYDGNELKLYIDGELANKLEHKGTISKNSYPVNIGRNPEKNRGSNADIDSVRIYNRALTADEIKDQNRKPDDSTVLWMDFDEFEVVNEYKDDKYLAYGGDWGDIPNDGNFCANGLIYADRTPKPQLSEVKHIYSNIEVKAADLVNGKVSVINKYLFTNLNEFDAAWNLMEDGKVLQEGKLGSLDIEPLTTKEVTIPFTKPEVKPGAEYWLNIRFTTKKDTKWAPKGHEIVSEQFSVPFGVPDKPVLKVSDMPSLDMEETEMAVKVKGTDFELTLDKAKGAITSFNYRGTELVKSELQPNFWRAPNDNDKGNGMPSRTATWRYAGQNRKVDDVRVTKISDKAVRIDVKATLPTTNPSQYSNSITVFGSGDVVVEVVLKPGASLPEIPEIGMEMTMPAGFENLKWYGRGPQENYWDRNTGAHVGVYESTVTDQFFPYIEPSETGNKTDVRWLTITNNDGVGLMVSGQPLIEASALHYTAEELSTTAHPYQLKGTPDTVLHLNYKQMGVGGDNSWGARPHPEFTLYANRTYSYSMRLKPISADDSPMALSKYDLQTNLVKDIKIDGKSLDGFYGSQNVYDISIPAKDLVGVPTVEAVALGSDVNIEVTQPQDLPGTAIVTATTEDGTRTETYTINFTVDKSIYLSDTDWVSGTVGWGQIRRDRSSDGNTITLRTNSGNRSFAKGIGTHANSTIIYNLEGKGYKTFESYVGVDQEITGRWCLGVTFQVFLDGEKVFDSGNMVKDTPAKFVSLDVTGKRELKLVVTDSNNGNSEDHADWADAKFIPLNLTDITVTADKTTIGAGNPAQLSVQGTLEDGSAAYMGRARVFYTSDNEEVAVVNANGVVSAVSGGTANITVKIILDGTIKTQTLAFNVLNNNALLKEIKLGDKVLEGFAADKFSYDVELPVGTAAAPEVTAAPVDENATVSVTQAEGVPGTAKIVVTAEDGVTTKTYTINFTKETLESASLTVDNTNLERTRTAKATLTGKYTNGKDADLSGATIEYFSSNPEVVSVAKDGTITARKVGSAEVSAVVTLDGVVVETNTVPITVEELKAEPTVVVVESPRSIVEVGEVTTVDIKAKDAKDLYAFDLGFKYDVKLFELVKVDVNKDFNLGNDGLEIGEDGSIRLIGTLKGEDEGAKGDVTLATLSFKAKDVHAVELFLIAQGSMLADSKSGSYTIPVDITKRVAIATSDLTNNGKTEVNDLVMVARAFGKIEGDEGYEASLDMNLDKKIDISDLAFIALRMRNK</sequence>
<proteinExistence type="inferred from homology"/>
<dbReference type="InterPro" id="IPR006102">
    <property type="entry name" value="Ig-like_GH2"/>
</dbReference>
<dbReference type="InterPro" id="IPR036439">
    <property type="entry name" value="Dockerin_dom_sf"/>
</dbReference>
<dbReference type="PROSITE" id="PS00719">
    <property type="entry name" value="GLYCOSYL_HYDROL_F2_1"/>
    <property type="match status" value="1"/>
</dbReference>
<dbReference type="OrthoDB" id="9762066at2"/>
<evidence type="ECO:0000256" key="10">
    <source>
        <dbReference type="RuleBase" id="RU361154"/>
    </source>
</evidence>
<dbReference type="InterPro" id="IPR008965">
    <property type="entry name" value="CBM2/CBM3_carb-bd_dom_sf"/>
</dbReference>
<evidence type="ECO:0000256" key="8">
    <source>
        <dbReference type="ARBA" id="ARBA00023295"/>
    </source>
</evidence>
<dbReference type="InterPro" id="IPR008964">
    <property type="entry name" value="Invasin/intimin_cell_adhesion"/>
</dbReference>
<dbReference type="Pfam" id="PF00703">
    <property type="entry name" value="Glyco_hydro_2"/>
    <property type="match status" value="1"/>
</dbReference>
<dbReference type="InterPro" id="IPR003343">
    <property type="entry name" value="Big_2"/>
</dbReference>
<dbReference type="Pfam" id="PF02836">
    <property type="entry name" value="Glyco_hydro_2_C"/>
    <property type="match status" value="2"/>
</dbReference>
<dbReference type="Pfam" id="PF02929">
    <property type="entry name" value="Bgal_small_N"/>
    <property type="match status" value="1"/>
</dbReference>
<dbReference type="Gene3D" id="2.60.120.260">
    <property type="entry name" value="Galactose-binding domain-like"/>
    <property type="match status" value="1"/>
</dbReference>